<feature type="chain" id="PRO_5046737061" evidence="2">
    <location>
        <begin position="22"/>
        <end position="151"/>
    </location>
</feature>
<feature type="signal peptide" evidence="2">
    <location>
        <begin position="1"/>
        <end position="21"/>
    </location>
</feature>
<feature type="transmembrane region" description="Helical" evidence="1">
    <location>
        <begin position="129"/>
        <end position="150"/>
    </location>
</feature>
<keyword evidence="2" id="KW-0732">Signal</keyword>
<feature type="transmembrane region" description="Helical" evidence="1">
    <location>
        <begin position="74"/>
        <end position="93"/>
    </location>
</feature>
<gene>
    <name evidence="3" type="ORF">HKD24_05485</name>
</gene>
<evidence type="ECO:0000313" key="3">
    <source>
        <dbReference type="EMBL" id="MBF0858668.1"/>
    </source>
</evidence>
<evidence type="ECO:0000256" key="1">
    <source>
        <dbReference type="SAM" id="Phobius"/>
    </source>
</evidence>
<keyword evidence="1" id="KW-0812">Transmembrane</keyword>
<proteinExistence type="predicted"/>
<name>A0ABR9Y450_9PROT</name>
<dbReference type="InterPro" id="IPR006750">
    <property type="entry name" value="YdcZ"/>
</dbReference>
<keyword evidence="4" id="KW-1185">Reference proteome</keyword>
<sequence length="151" mass="15737">MKFLIWLLPVLAGLSNPVQSAANAGLNKAVGPGLTILTVYAVALSGLVCLFAFLPTDSTTAAQPLTTRLQHVPWWAWTGGLCNLMFVVAGSLATRQTGSAAFTVITLTCAVCLSLLLDHFGLLGLKQHALSFPRLLGAAMAIGGVLLVSFT</sequence>
<comment type="caution">
    <text evidence="3">The sequence shown here is derived from an EMBL/GenBank/DDBJ whole genome shotgun (WGS) entry which is preliminary data.</text>
</comment>
<dbReference type="RefSeq" id="WP_194259365.1">
    <property type="nucleotide sequence ID" value="NZ_JABCQG010000005.1"/>
</dbReference>
<accession>A0ABR9Y450</accession>
<dbReference type="Proteomes" id="UP000623107">
    <property type="component" value="Unassembled WGS sequence"/>
</dbReference>
<dbReference type="PANTHER" id="PTHR34821:SF2">
    <property type="entry name" value="INNER MEMBRANE PROTEIN YDCZ"/>
    <property type="match status" value="1"/>
</dbReference>
<feature type="transmembrane region" description="Helical" evidence="1">
    <location>
        <begin position="99"/>
        <end position="117"/>
    </location>
</feature>
<reference evidence="3" key="1">
    <citation type="submission" date="2020-04" db="EMBL/GenBank/DDBJ databases">
        <authorList>
            <person name="Sombolestani A."/>
        </authorList>
    </citation>
    <scope>NUCLEOTIDE SEQUENCE</scope>
    <source>
        <strain evidence="3">LMG 31484</strain>
    </source>
</reference>
<evidence type="ECO:0000256" key="2">
    <source>
        <dbReference type="SAM" id="SignalP"/>
    </source>
</evidence>
<dbReference type="PANTHER" id="PTHR34821">
    <property type="entry name" value="INNER MEMBRANE PROTEIN YDCZ"/>
    <property type="match status" value="1"/>
</dbReference>
<keyword evidence="1" id="KW-1133">Transmembrane helix</keyword>
<organism evidence="3 4">
    <name type="scientific">Gluconobacter vitians</name>
    <dbReference type="NCBI Taxonomy" id="2728102"/>
    <lineage>
        <taxon>Bacteria</taxon>
        <taxon>Pseudomonadati</taxon>
        <taxon>Pseudomonadota</taxon>
        <taxon>Alphaproteobacteria</taxon>
        <taxon>Acetobacterales</taxon>
        <taxon>Acetobacteraceae</taxon>
        <taxon>Gluconobacter</taxon>
    </lineage>
</organism>
<dbReference type="EMBL" id="JABCQG010000005">
    <property type="protein sequence ID" value="MBF0858668.1"/>
    <property type="molecule type" value="Genomic_DNA"/>
</dbReference>
<keyword evidence="1" id="KW-0472">Membrane</keyword>
<feature type="transmembrane region" description="Helical" evidence="1">
    <location>
        <begin position="30"/>
        <end position="54"/>
    </location>
</feature>
<evidence type="ECO:0000313" key="4">
    <source>
        <dbReference type="Proteomes" id="UP000623107"/>
    </source>
</evidence>
<dbReference type="Pfam" id="PF04657">
    <property type="entry name" value="DMT_YdcZ"/>
    <property type="match status" value="1"/>
</dbReference>
<protein>
    <submittedName>
        <fullName evidence="3">DMT family transporter</fullName>
    </submittedName>
</protein>
<reference evidence="3" key="2">
    <citation type="submission" date="2020-11" db="EMBL/GenBank/DDBJ databases">
        <title>Description of novel Gluconobacter species.</title>
        <authorList>
            <person name="Cleenwerck I."/>
            <person name="Cnockaert M."/>
            <person name="Borremans W."/>
            <person name="Wieme A.D."/>
            <person name="De Vuyst L."/>
            <person name="Vandamme P."/>
        </authorList>
    </citation>
    <scope>NUCLEOTIDE SEQUENCE</scope>
    <source>
        <strain evidence="3">LMG 31484</strain>
    </source>
</reference>